<comment type="caution">
    <text evidence="1">The sequence shown here is derived from an EMBL/GenBank/DDBJ whole genome shotgun (WGS) entry which is preliminary data.</text>
</comment>
<evidence type="ECO:0000313" key="2">
    <source>
        <dbReference type="Proteomes" id="UP001185927"/>
    </source>
</evidence>
<evidence type="ECO:0000313" key="1">
    <source>
        <dbReference type="EMBL" id="MDV6267093.1"/>
    </source>
</evidence>
<organism evidence="1 2">
    <name type="scientific">Rhodococcus globerulus</name>
    <dbReference type="NCBI Taxonomy" id="33008"/>
    <lineage>
        <taxon>Bacteria</taxon>
        <taxon>Bacillati</taxon>
        <taxon>Actinomycetota</taxon>
        <taxon>Actinomycetes</taxon>
        <taxon>Mycobacteriales</taxon>
        <taxon>Nocardiaceae</taxon>
        <taxon>Rhodococcus</taxon>
    </lineage>
</organism>
<accession>A0ABU4BSC8</accession>
<reference evidence="1 2" key="1">
    <citation type="submission" date="2023-10" db="EMBL/GenBank/DDBJ databases">
        <title>Development of a sustainable strategy for remediation of hydrocarbon-contaminated territories based on the waste exchange concept.</title>
        <authorList>
            <person name="Krivoruchko A."/>
        </authorList>
    </citation>
    <scope>NUCLEOTIDE SEQUENCE [LARGE SCALE GENOMIC DNA]</scope>
    <source>
        <strain evidence="1 2">IEGM 1203</strain>
    </source>
</reference>
<dbReference type="Proteomes" id="UP001185927">
    <property type="component" value="Unassembled WGS sequence"/>
</dbReference>
<proteinExistence type="predicted"/>
<sequence>MGALAESRFTRATTLDKKTGPRDWIAADLTVDPHGTFLTGVLGYKVRDQFRSFDDSSWSWVKGETLNATGATATTVVPFAVDLSEHGRWVGFATSQSIRQQVFQDGFSAVLNEAVKQLDLWPTDWEFDLVVSRTTVRSWIQDNPNVVRMVRRLQRSNPGRDLDADRQHMRALGASSMEETYKAAKNETLDTSSPAFEEKLIGLETGDASLGLWALPQNGGHEVSFKSDTKSDSAAIDEFGSNLTSGMELVQKALAEYVASK</sequence>
<gene>
    <name evidence="1" type="ORF">R3Q16_10805</name>
</gene>
<keyword evidence="2" id="KW-1185">Reference proteome</keyword>
<dbReference type="EMBL" id="JAWLKB010000004">
    <property type="protein sequence ID" value="MDV6267093.1"/>
    <property type="molecule type" value="Genomic_DNA"/>
</dbReference>
<dbReference type="RefSeq" id="WP_317541303.1">
    <property type="nucleotide sequence ID" value="NZ_JAWLKB010000004.1"/>
</dbReference>
<protein>
    <submittedName>
        <fullName evidence="1">Uncharacterized protein</fullName>
    </submittedName>
</protein>
<name>A0ABU4BSC8_RHOGO</name>